<name>A0A501PHJ3_9PROT</name>
<dbReference type="RefSeq" id="WP_139940914.1">
    <property type="nucleotide sequence ID" value="NZ_JBHSYP010000003.1"/>
</dbReference>
<gene>
    <name evidence="2" type="ORF">FIV46_10655</name>
</gene>
<feature type="compositionally biased region" description="Basic and acidic residues" evidence="1">
    <location>
        <begin position="17"/>
        <end position="28"/>
    </location>
</feature>
<organism evidence="2 3">
    <name type="scientific">Emcibacter nanhaiensis</name>
    <dbReference type="NCBI Taxonomy" id="1505037"/>
    <lineage>
        <taxon>Bacteria</taxon>
        <taxon>Pseudomonadati</taxon>
        <taxon>Pseudomonadota</taxon>
        <taxon>Alphaproteobacteria</taxon>
        <taxon>Emcibacterales</taxon>
        <taxon>Emcibacteraceae</taxon>
        <taxon>Emcibacter</taxon>
    </lineage>
</organism>
<keyword evidence="3" id="KW-1185">Reference proteome</keyword>
<proteinExistence type="predicted"/>
<evidence type="ECO:0000256" key="1">
    <source>
        <dbReference type="SAM" id="MobiDB-lite"/>
    </source>
</evidence>
<sequence>MRQKEQLQKKAAPQQKAETEPRELRNPDRVGGAGRLLERAHLSRKDVLGGVAKSTALKGCYHSQGVFQIGNSSKASVSATMSRLLAAMIACESDVVTLPSNFSRTGGSSDTGIIAQSFYADWNPSGSGFWVTTSNYIKINTETFTLDSSGTGALRIDDLARVLVGAQTIKGISYYIAGESPLTCGCDKT</sequence>
<accession>A0A501PHJ3</accession>
<dbReference type="AlphaFoldDB" id="A0A501PHJ3"/>
<protein>
    <submittedName>
        <fullName evidence="2">Uncharacterized protein</fullName>
    </submittedName>
</protein>
<feature type="region of interest" description="Disordered" evidence="1">
    <location>
        <begin position="1"/>
        <end position="34"/>
    </location>
</feature>
<evidence type="ECO:0000313" key="3">
    <source>
        <dbReference type="Proteomes" id="UP000319148"/>
    </source>
</evidence>
<evidence type="ECO:0000313" key="2">
    <source>
        <dbReference type="EMBL" id="TPD59538.1"/>
    </source>
</evidence>
<reference evidence="3" key="1">
    <citation type="submission" date="2019-06" db="EMBL/GenBank/DDBJ databases">
        <title>The complete genome of Emcibacter congregatus ZYLT.</title>
        <authorList>
            <person name="Zhao Z."/>
        </authorList>
    </citation>
    <scope>NUCLEOTIDE SEQUENCE [LARGE SCALE GENOMIC DNA]</scope>
    <source>
        <strain evidence="3">MCCC 1A06723</strain>
    </source>
</reference>
<dbReference type="Proteomes" id="UP000319148">
    <property type="component" value="Unassembled WGS sequence"/>
</dbReference>
<dbReference type="EMBL" id="VFIY01000013">
    <property type="protein sequence ID" value="TPD59538.1"/>
    <property type="molecule type" value="Genomic_DNA"/>
</dbReference>
<comment type="caution">
    <text evidence="2">The sequence shown here is derived from an EMBL/GenBank/DDBJ whole genome shotgun (WGS) entry which is preliminary data.</text>
</comment>